<keyword evidence="3" id="KW-1185">Reference proteome</keyword>
<reference evidence="2 3" key="1">
    <citation type="submission" date="2015-09" db="EMBL/GenBank/DDBJ databases">
        <title>Genome Sequences of Mycobacterium immunogenum Isolates, Recuperated from a Chloraminated Drinking Water Distribution System Simulator Subjected to Episodes of Nitrification.</title>
        <authorList>
            <person name="Gomez-Alvarez V."/>
            <person name="Revetta R.P."/>
        </authorList>
    </citation>
    <scope>NUCLEOTIDE SEQUENCE [LARGE SCALE GENOMIC DNA]</scope>
    <source>
        <strain evidence="2 3">H076</strain>
    </source>
</reference>
<organism evidence="2 3">
    <name type="scientific">Mycobacteroides immunogenum</name>
    <dbReference type="NCBI Taxonomy" id="83262"/>
    <lineage>
        <taxon>Bacteria</taxon>
        <taxon>Bacillati</taxon>
        <taxon>Actinomycetota</taxon>
        <taxon>Actinomycetes</taxon>
        <taxon>Mycobacteriales</taxon>
        <taxon>Mycobacteriaceae</taxon>
        <taxon>Mycobacteroides</taxon>
    </lineage>
</organism>
<evidence type="ECO:0000313" key="2">
    <source>
        <dbReference type="EMBL" id="KPG28091.1"/>
    </source>
</evidence>
<protein>
    <submittedName>
        <fullName evidence="2">Uncharacterized protein</fullName>
    </submittedName>
</protein>
<keyword evidence="1" id="KW-0472">Membrane</keyword>
<dbReference type="Proteomes" id="UP000037962">
    <property type="component" value="Unassembled WGS sequence"/>
</dbReference>
<name>A0ABR5LM76_9MYCO</name>
<sequence length="116" mass="12733">MSVRVRSRLVPFMDGAVAVSLFRLTPRERATLALSQIANDAGAQDYRRWRRIGAANQAGIFVLEIGLLAFTCTALPPLAASFIGILFLTFEVVIQHRTRSGLRRVARVCESTADTA</sequence>
<keyword evidence="1" id="KW-1133">Transmembrane helix</keyword>
<gene>
    <name evidence="2" type="ORF">AN912_22655</name>
</gene>
<dbReference type="EMBL" id="LJFS01000036">
    <property type="protein sequence ID" value="KPG28091.1"/>
    <property type="molecule type" value="Genomic_DNA"/>
</dbReference>
<feature type="transmembrane region" description="Helical" evidence="1">
    <location>
        <begin position="54"/>
        <end position="71"/>
    </location>
</feature>
<evidence type="ECO:0000313" key="3">
    <source>
        <dbReference type="Proteomes" id="UP000037962"/>
    </source>
</evidence>
<feature type="transmembrane region" description="Helical" evidence="1">
    <location>
        <begin position="77"/>
        <end position="94"/>
    </location>
</feature>
<proteinExistence type="predicted"/>
<comment type="caution">
    <text evidence="2">The sequence shown here is derived from an EMBL/GenBank/DDBJ whole genome shotgun (WGS) entry which is preliminary data.</text>
</comment>
<evidence type="ECO:0000256" key="1">
    <source>
        <dbReference type="SAM" id="Phobius"/>
    </source>
</evidence>
<accession>A0ABR5LM76</accession>
<keyword evidence="1" id="KW-0812">Transmembrane</keyword>